<dbReference type="GeneID" id="81368542"/>
<feature type="region of interest" description="Disordered" evidence="1">
    <location>
        <begin position="1"/>
        <end position="23"/>
    </location>
</feature>
<evidence type="ECO:0000313" key="3">
    <source>
        <dbReference type="Proteomes" id="UP001147747"/>
    </source>
</evidence>
<sequence>MYVLHARRPINKPQPQPPTPTPNWWIALRMGQRMGRAQVPWRSISSSREAHTQFTVREWLT</sequence>
<keyword evidence="3" id="KW-1185">Reference proteome</keyword>
<dbReference type="EMBL" id="JAPZBU010000006">
    <property type="protein sequence ID" value="KAJ5396812.1"/>
    <property type="molecule type" value="Genomic_DNA"/>
</dbReference>
<dbReference type="AlphaFoldDB" id="A0A9X0B9L6"/>
<organism evidence="2 3">
    <name type="scientific">Penicillium cosmopolitanum</name>
    <dbReference type="NCBI Taxonomy" id="1131564"/>
    <lineage>
        <taxon>Eukaryota</taxon>
        <taxon>Fungi</taxon>
        <taxon>Dikarya</taxon>
        <taxon>Ascomycota</taxon>
        <taxon>Pezizomycotina</taxon>
        <taxon>Eurotiomycetes</taxon>
        <taxon>Eurotiomycetidae</taxon>
        <taxon>Eurotiales</taxon>
        <taxon>Aspergillaceae</taxon>
        <taxon>Penicillium</taxon>
    </lineage>
</organism>
<reference evidence="2" key="2">
    <citation type="journal article" date="2023" name="IMA Fungus">
        <title>Comparative genomic study of the Penicillium genus elucidates a diverse pangenome and 15 lateral gene transfer events.</title>
        <authorList>
            <person name="Petersen C."/>
            <person name="Sorensen T."/>
            <person name="Nielsen M.R."/>
            <person name="Sondergaard T.E."/>
            <person name="Sorensen J.L."/>
            <person name="Fitzpatrick D.A."/>
            <person name="Frisvad J.C."/>
            <person name="Nielsen K.L."/>
        </authorList>
    </citation>
    <scope>NUCLEOTIDE SEQUENCE</scope>
    <source>
        <strain evidence="2">IBT 29677</strain>
    </source>
</reference>
<dbReference type="Proteomes" id="UP001147747">
    <property type="component" value="Unassembled WGS sequence"/>
</dbReference>
<dbReference type="RefSeq" id="XP_056488864.1">
    <property type="nucleotide sequence ID" value="XM_056629562.1"/>
</dbReference>
<protein>
    <submittedName>
        <fullName evidence="2">Uncharacterized protein</fullName>
    </submittedName>
</protein>
<accession>A0A9X0B9L6</accession>
<proteinExistence type="predicted"/>
<name>A0A9X0B9L6_9EURO</name>
<gene>
    <name evidence="2" type="ORF">N7509_004925</name>
</gene>
<feature type="compositionally biased region" description="Pro residues" evidence="1">
    <location>
        <begin position="12"/>
        <end position="21"/>
    </location>
</feature>
<comment type="caution">
    <text evidence="2">The sequence shown here is derived from an EMBL/GenBank/DDBJ whole genome shotgun (WGS) entry which is preliminary data.</text>
</comment>
<evidence type="ECO:0000313" key="2">
    <source>
        <dbReference type="EMBL" id="KAJ5396812.1"/>
    </source>
</evidence>
<reference evidence="2" key="1">
    <citation type="submission" date="2022-12" db="EMBL/GenBank/DDBJ databases">
        <authorList>
            <person name="Petersen C."/>
        </authorList>
    </citation>
    <scope>NUCLEOTIDE SEQUENCE</scope>
    <source>
        <strain evidence="2">IBT 29677</strain>
    </source>
</reference>
<feature type="compositionally biased region" description="Basic residues" evidence="1">
    <location>
        <begin position="1"/>
        <end position="10"/>
    </location>
</feature>
<evidence type="ECO:0000256" key="1">
    <source>
        <dbReference type="SAM" id="MobiDB-lite"/>
    </source>
</evidence>